<dbReference type="GO" id="GO:0006915">
    <property type="term" value="P:apoptotic process"/>
    <property type="evidence" value="ECO:0007669"/>
    <property type="project" value="UniProtKB-KW"/>
</dbReference>
<keyword evidence="3" id="KW-0479">Metal-binding</keyword>
<dbReference type="GO" id="GO:0005737">
    <property type="term" value="C:cytoplasm"/>
    <property type="evidence" value="ECO:0007669"/>
    <property type="project" value="TreeGrafter"/>
</dbReference>
<keyword evidence="2" id="KW-0053">Apoptosis</keyword>
<dbReference type="OrthoDB" id="5855668at2759"/>
<dbReference type="PROSITE" id="PS50089">
    <property type="entry name" value="ZF_RING_2"/>
    <property type="match status" value="1"/>
</dbReference>
<dbReference type="Proteomes" id="UP000242457">
    <property type="component" value="Unassembled WGS sequence"/>
</dbReference>
<name>A0A2A3E9Y0_APICC</name>
<keyword evidence="4 6" id="KW-0863">Zinc-finger</keyword>
<dbReference type="EMBL" id="KZ288324">
    <property type="protein sequence ID" value="PBC28092.1"/>
    <property type="molecule type" value="Genomic_DNA"/>
</dbReference>
<dbReference type="GO" id="GO:0008270">
    <property type="term" value="F:zinc ion binding"/>
    <property type="evidence" value="ECO:0007669"/>
    <property type="project" value="UniProtKB-KW"/>
</dbReference>
<evidence type="ECO:0000256" key="1">
    <source>
        <dbReference type="ARBA" id="ARBA00006672"/>
    </source>
</evidence>
<dbReference type="Gene3D" id="1.10.1170.10">
    <property type="entry name" value="Inhibitor Of Apoptosis Protein (2mihbC-IAP-1), Chain A"/>
    <property type="match status" value="2"/>
</dbReference>
<gene>
    <name evidence="8" type="ORF">APICC_08215</name>
</gene>
<evidence type="ECO:0000256" key="2">
    <source>
        <dbReference type="ARBA" id="ARBA00022703"/>
    </source>
</evidence>
<protein>
    <submittedName>
        <fullName evidence="8">Apoptosis inhibitor IAP</fullName>
    </submittedName>
</protein>
<evidence type="ECO:0000259" key="7">
    <source>
        <dbReference type="PROSITE" id="PS50089"/>
    </source>
</evidence>
<dbReference type="InterPro" id="IPR001841">
    <property type="entry name" value="Znf_RING"/>
</dbReference>
<dbReference type="Pfam" id="PF00653">
    <property type="entry name" value="BIR"/>
    <property type="match status" value="2"/>
</dbReference>
<dbReference type="InterPro" id="IPR050784">
    <property type="entry name" value="IAP"/>
</dbReference>
<comment type="similarity">
    <text evidence="1">Belongs to the IAP family.</text>
</comment>
<evidence type="ECO:0000313" key="9">
    <source>
        <dbReference type="Proteomes" id="UP000242457"/>
    </source>
</evidence>
<evidence type="ECO:0000256" key="4">
    <source>
        <dbReference type="ARBA" id="ARBA00022771"/>
    </source>
</evidence>
<keyword evidence="9" id="KW-1185">Reference proteome</keyword>
<dbReference type="Gene3D" id="3.30.40.10">
    <property type="entry name" value="Zinc/RING finger domain, C3HC4 (zinc finger)"/>
    <property type="match status" value="1"/>
</dbReference>
<evidence type="ECO:0000256" key="6">
    <source>
        <dbReference type="PROSITE-ProRule" id="PRU00175"/>
    </source>
</evidence>
<accession>A0A2A3E9Y0</accession>
<dbReference type="FunFam" id="1.10.1170.10:FF:000003">
    <property type="entry name" value="E3 ubiquitin-protein ligase XIAP"/>
    <property type="match status" value="1"/>
</dbReference>
<dbReference type="Pfam" id="PF13920">
    <property type="entry name" value="zf-C3HC4_3"/>
    <property type="match status" value="1"/>
</dbReference>
<organism evidence="8 9">
    <name type="scientific">Apis cerana cerana</name>
    <name type="common">Oriental honeybee</name>
    <dbReference type="NCBI Taxonomy" id="94128"/>
    <lineage>
        <taxon>Eukaryota</taxon>
        <taxon>Metazoa</taxon>
        <taxon>Ecdysozoa</taxon>
        <taxon>Arthropoda</taxon>
        <taxon>Hexapoda</taxon>
        <taxon>Insecta</taxon>
        <taxon>Pterygota</taxon>
        <taxon>Neoptera</taxon>
        <taxon>Endopterygota</taxon>
        <taxon>Hymenoptera</taxon>
        <taxon>Apocrita</taxon>
        <taxon>Aculeata</taxon>
        <taxon>Apoidea</taxon>
        <taxon>Anthophila</taxon>
        <taxon>Apidae</taxon>
        <taxon>Apis</taxon>
    </lineage>
</organism>
<dbReference type="CDD" id="cd00022">
    <property type="entry name" value="BIR"/>
    <property type="match status" value="2"/>
</dbReference>
<dbReference type="GO" id="GO:0005634">
    <property type="term" value="C:nucleus"/>
    <property type="evidence" value="ECO:0007669"/>
    <property type="project" value="TreeGrafter"/>
</dbReference>
<dbReference type="InterPro" id="IPR013083">
    <property type="entry name" value="Znf_RING/FYVE/PHD"/>
</dbReference>
<dbReference type="InterPro" id="IPR001370">
    <property type="entry name" value="BIR_rpt"/>
</dbReference>
<evidence type="ECO:0000256" key="3">
    <source>
        <dbReference type="ARBA" id="ARBA00022723"/>
    </source>
</evidence>
<dbReference type="SMART" id="SM00238">
    <property type="entry name" value="BIR"/>
    <property type="match status" value="2"/>
</dbReference>
<dbReference type="PANTHER" id="PTHR10044:SF174">
    <property type="entry name" value="DEATH-ASSOCIATED INHIBITOR OF APOPTOSIS 1"/>
    <property type="match status" value="1"/>
</dbReference>
<dbReference type="PROSITE" id="PS50143">
    <property type="entry name" value="BIR_REPEAT_2"/>
    <property type="match status" value="2"/>
</dbReference>
<dbReference type="STRING" id="94128.A0A2A3E9Y0"/>
<sequence length="384" mass="43998">MSITTLRFSNNSNNMTNIKLKDFKNDSNLKTSTYSTSPIFITSHISNDEVDNIDYHFEEARLQSFKNWPVSYIKPEKLAAAGFYYTGECDKVRCFECQVEICQWVQGDIPMVDHQRWSARCRFICKINCGNVPIGIDSNTIVQPRSSNDLEHRLTSGVDNYNFSTELQLPSIAKPNCLNLKEPKKPVHPEYASYDARLNTFSTWPKFMLQTKEQLADAGFYYTGKGDQTICYYCGCGLKDWEREDNPWEQHAKWFSKCYYLLMIKGQDYVNKVTGRHISSPSVQETISRCTDSNSELGYQNNSVETNVSSIESIRENAENLSNIKVQNNKSTDDAKICKICYNEELEVIFLPCGHVIACVKCAYDMKSCAMCRKLVTKTIHSFS</sequence>
<dbReference type="PROSITE" id="PS01282">
    <property type="entry name" value="BIR_REPEAT_1"/>
    <property type="match status" value="1"/>
</dbReference>
<dbReference type="PANTHER" id="PTHR10044">
    <property type="entry name" value="INHIBITOR OF APOPTOSIS"/>
    <property type="match status" value="1"/>
</dbReference>
<dbReference type="AlphaFoldDB" id="A0A2A3E9Y0"/>
<keyword evidence="5" id="KW-0862">Zinc</keyword>
<dbReference type="FunFam" id="1.10.1170.10:FF:000002">
    <property type="entry name" value="Baculoviral IAP repeat containing 7"/>
    <property type="match status" value="1"/>
</dbReference>
<evidence type="ECO:0000256" key="5">
    <source>
        <dbReference type="ARBA" id="ARBA00022833"/>
    </source>
</evidence>
<proteinExistence type="inferred from homology"/>
<feature type="domain" description="RING-type" evidence="7">
    <location>
        <begin position="338"/>
        <end position="373"/>
    </location>
</feature>
<evidence type="ECO:0000313" key="8">
    <source>
        <dbReference type="EMBL" id="PBC28092.1"/>
    </source>
</evidence>
<reference evidence="8 9" key="1">
    <citation type="submission" date="2014-07" db="EMBL/GenBank/DDBJ databases">
        <title>Genomic and transcriptomic analysis on Apis cerana provide comprehensive insights into honey bee biology.</title>
        <authorList>
            <person name="Diao Q."/>
            <person name="Sun L."/>
            <person name="Zheng H."/>
            <person name="Zheng H."/>
            <person name="Xu S."/>
            <person name="Wang S."/>
            <person name="Zeng Z."/>
            <person name="Hu F."/>
            <person name="Su S."/>
            <person name="Wu J."/>
        </authorList>
    </citation>
    <scope>NUCLEOTIDE SEQUENCE [LARGE SCALE GENOMIC DNA]</scope>
    <source>
        <tissue evidence="8">Pupae without intestine</tissue>
    </source>
</reference>
<dbReference type="SMART" id="SM00184">
    <property type="entry name" value="RING"/>
    <property type="match status" value="1"/>
</dbReference>
<dbReference type="SUPFAM" id="SSF57924">
    <property type="entry name" value="Inhibitor of apoptosis (IAP) repeat"/>
    <property type="match status" value="2"/>
</dbReference>